<proteinExistence type="predicted"/>
<sequence>MLDDEHLKEQVHQITSSIIAKQLDNGWIGPETDPSTCAFWARYPVSLGFMNLVDANSTWEESVVNMFGNFVDYIILSAYRATTRTIGIKKTMSCSQKIPCGAVFDMQI</sequence>
<evidence type="ECO:0000313" key="2">
    <source>
        <dbReference type="Proteomes" id="UP000799118"/>
    </source>
</evidence>
<reference evidence="1" key="1">
    <citation type="journal article" date="2019" name="Environ. Microbiol.">
        <title>Fungal ecological strategies reflected in gene transcription - a case study of two litter decomposers.</title>
        <authorList>
            <person name="Barbi F."/>
            <person name="Kohler A."/>
            <person name="Barry K."/>
            <person name="Baskaran P."/>
            <person name="Daum C."/>
            <person name="Fauchery L."/>
            <person name="Ihrmark K."/>
            <person name="Kuo A."/>
            <person name="LaButti K."/>
            <person name="Lipzen A."/>
            <person name="Morin E."/>
            <person name="Grigoriev I.V."/>
            <person name="Henrissat B."/>
            <person name="Lindahl B."/>
            <person name="Martin F."/>
        </authorList>
    </citation>
    <scope>NUCLEOTIDE SEQUENCE</scope>
    <source>
        <strain evidence="1">JB14</strain>
    </source>
</reference>
<organism evidence="1 2">
    <name type="scientific">Gymnopus androsaceus JB14</name>
    <dbReference type="NCBI Taxonomy" id="1447944"/>
    <lineage>
        <taxon>Eukaryota</taxon>
        <taxon>Fungi</taxon>
        <taxon>Dikarya</taxon>
        <taxon>Basidiomycota</taxon>
        <taxon>Agaricomycotina</taxon>
        <taxon>Agaricomycetes</taxon>
        <taxon>Agaricomycetidae</taxon>
        <taxon>Agaricales</taxon>
        <taxon>Marasmiineae</taxon>
        <taxon>Omphalotaceae</taxon>
        <taxon>Gymnopus</taxon>
    </lineage>
</organism>
<accession>A0A6A4GW17</accession>
<dbReference type="EMBL" id="ML769687">
    <property type="protein sequence ID" value="KAE9389656.1"/>
    <property type="molecule type" value="Genomic_DNA"/>
</dbReference>
<evidence type="ECO:0000313" key="1">
    <source>
        <dbReference type="EMBL" id="KAE9389656.1"/>
    </source>
</evidence>
<keyword evidence="2" id="KW-1185">Reference proteome</keyword>
<dbReference type="Proteomes" id="UP000799118">
    <property type="component" value="Unassembled WGS sequence"/>
</dbReference>
<name>A0A6A4GW17_9AGAR</name>
<protein>
    <submittedName>
        <fullName evidence="1">Uncharacterized protein</fullName>
    </submittedName>
</protein>
<dbReference type="OrthoDB" id="5358475at2759"/>
<gene>
    <name evidence="1" type="ORF">BT96DRAFT_1003010</name>
</gene>
<dbReference type="AlphaFoldDB" id="A0A6A4GW17"/>